<proteinExistence type="predicted"/>
<sequence>MEKVYLRLPDDLKIRNIENIVNLILLMTQSSLLKPRRSKNLHDDQCFTATIESIPAAYDAYWKVKRKDDGLFSPIDVNAEEYKGTSSSLPCPVLVVKKNELLESQQFCIEVHNFVGSQIQEISAEEHVEIPDTSCRTKGLTIRFNNLRLNLIKSLKDRDTDVHELKDSLEAITSERSLFRNINSIEDFFRQMLDKRVLNERNVIIVQYLMRQIGRPDLEEMCFEYASKSKQVLCYHENPRCQDEPRVSLHVNDDIEHFTTLESLLQTVASIVDCTLDDIKIVRLQPDQSFIIIITMRAEFISILKDTDPHYLRKLLQFNVDWIQIEKCAVKIVSVSPDGKSYTLSGAEKSLGNVKVLRPRPSDPNPYSRVTRLDSREMRVVDKGLTLDMINDLCVSHARCKCQLADFEIKSETKWGLGWSWTFGCKRCNFISKPYKLYHEVPSEHCGRKAAEMNLGIQTGIYQTPLGNDQARLILACTGIPPPARSAMYKSGNKVGEKIVEIAEHDMNEKLKQLKKKNEMLGLPSSHPINIQMDASYQSRGITSRHKMGQGASQVIGVACEDETDQHNVISYHMVNKLCWVGAWLRGEGYDVSCPNGHVGCTANKNPAEPLSERETGYKIGEKLAKHDLLVKYVTTDGDATSCAGLETALQNTLSPLWKTSRLAGRIHRGQSLFRQGIKAEFSPKMFPAHTKTQKSDLQKMFANDIKERCHGIFQALFKKHNGDLNKISKCLPRVVDRVIKCYSGGCGEGCRWSVTLCKGGKKTSWWHKSVGLRAHNLEPGDLKLNQKDKVILKSLLGMVLSISALNEMKLNTTTNKCESVNRTISVSLPKNRTYSRNAKSRALSGLLRANNGVDMAVCKTLASLGAPLGAQSQSLKALQRIKQISEYSIKHAKSLNQKKKRAWARCRNAIQYVKQKLNRPVKTDYRKNQLEPSLSGLAKQRCENLENPDPDQPGCSHW</sequence>
<name>K1PPR3_MAGGI</name>
<organism evidence="1">
    <name type="scientific">Magallana gigas</name>
    <name type="common">Pacific oyster</name>
    <name type="synonym">Crassostrea gigas</name>
    <dbReference type="NCBI Taxonomy" id="29159"/>
    <lineage>
        <taxon>Eukaryota</taxon>
        <taxon>Metazoa</taxon>
        <taxon>Spiralia</taxon>
        <taxon>Lophotrochozoa</taxon>
        <taxon>Mollusca</taxon>
        <taxon>Bivalvia</taxon>
        <taxon>Autobranchia</taxon>
        <taxon>Pteriomorphia</taxon>
        <taxon>Ostreida</taxon>
        <taxon>Ostreoidea</taxon>
        <taxon>Ostreidae</taxon>
        <taxon>Magallana</taxon>
    </lineage>
</organism>
<evidence type="ECO:0000313" key="1">
    <source>
        <dbReference type="EMBL" id="EKC20864.1"/>
    </source>
</evidence>
<gene>
    <name evidence="1" type="ORF">CGI_10005191</name>
</gene>
<dbReference type="InterPro" id="IPR049012">
    <property type="entry name" value="Mutator_transp_dom"/>
</dbReference>
<dbReference type="HOGENOM" id="CLU_308019_0_0_1"/>
<protein>
    <submittedName>
        <fullName evidence="1">Uncharacterized protein</fullName>
    </submittedName>
</protein>
<reference evidence="1" key="1">
    <citation type="journal article" date="2012" name="Nature">
        <title>The oyster genome reveals stress adaptation and complexity of shell formation.</title>
        <authorList>
            <person name="Zhang G."/>
            <person name="Fang X."/>
            <person name="Guo X."/>
            <person name="Li L."/>
            <person name="Luo R."/>
            <person name="Xu F."/>
            <person name="Yang P."/>
            <person name="Zhang L."/>
            <person name="Wang X."/>
            <person name="Qi H."/>
            <person name="Xiong Z."/>
            <person name="Que H."/>
            <person name="Xie Y."/>
            <person name="Holland P.W."/>
            <person name="Paps J."/>
            <person name="Zhu Y."/>
            <person name="Wu F."/>
            <person name="Chen Y."/>
            <person name="Wang J."/>
            <person name="Peng C."/>
            <person name="Meng J."/>
            <person name="Yang L."/>
            <person name="Liu J."/>
            <person name="Wen B."/>
            <person name="Zhang N."/>
            <person name="Huang Z."/>
            <person name="Zhu Q."/>
            <person name="Feng Y."/>
            <person name="Mount A."/>
            <person name="Hedgecock D."/>
            <person name="Xu Z."/>
            <person name="Liu Y."/>
            <person name="Domazet-Loso T."/>
            <person name="Du Y."/>
            <person name="Sun X."/>
            <person name="Zhang S."/>
            <person name="Liu B."/>
            <person name="Cheng P."/>
            <person name="Jiang X."/>
            <person name="Li J."/>
            <person name="Fan D."/>
            <person name="Wang W."/>
            <person name="Fu W."/>
            <person name="Wang T."/>
            <person name="Wang B."/>
            <person name="Zhang J."/>
            <person name="Peng Z."/>
            <person name="Li Y."/>
            <person name="Li N."/>
            <person name="Wang J."/>
            <person name="Chen M."/>
            <person name="He Y."/>
            <person name="Tan F."/>
            <person name="Song X."/>
            <person name="Zheng Q."/>
            <person name="Huang R."/>
            <person name="Yang H."/>
            <person name="Du X."/>
            <person name="Chen L."/>
            <person name="Yang M."/>
            <person name="Gaffney P.M."/>
            <person name="Wang S."/>
            <person name="Luo L."/>
            <person name="She Z."/>
            <person name="Ming Y."/>
            <person name="Huang W."/>
            <person name="Zhang S."/>
            <person name="Huang B."/>
            <person name="Zhang Y."/>
            <person name="Qu T."/>
            <person name="Ni P."/>
            <person name="Miao G."/>
            <person name="Wang J."/>
            <person name="Wang Q."/>
            <person name="Steinberg C.E."/>
            <person name="Wang H."/>
            <person name="Li N."/>
            <person name="Qian L."/>
            <person name="Zhang G."/>
            <person name="Li Y."/>
            <person name="Yang H."/>
            <person name="Liu X."/>
            <person name="Wang J."/>
            <person name="Yin Y."/>
            <person name="Wang J."/>
        </authorList>
    </citation>
    <scope>NUCLEOTIDE SEQUENCE [LARGE SCALE GENOMIC DNA]</scope>
    <source>
        <strain evidence="1">05x7-T-G4-1.051#20</strain>
    </source>
</reference>
<dbReference type="InParanoid" id="K1PPR3"/>
<accession>K1PPR3</accession>
<dbReference type="AlphaFoldDB" id="K1PPR3"/>
<dbReference type="PROSITE" id="PS50168">
    <property type="entry name" value="DED"/>
    <property type="match status" value="1"/>
</dbReference>
<dbReference type="GO" id="GO:0042981">
    <property type="term" value="P:regulation of apoptotic process"/>
    <property type="evidence" value="ECO:0007669"/>
    <property type="project" value="InterPro"/>
</dbReference>
<dbReference type="Pfam" id="PF20700">
    <property type="entry name" value="Mutator"/>
    <property type="match status" value="1"/>
</dbReference>
<dbReference type="EMBL" id="JH817585">
    <property type="protein sequence ID" value="EKC20864.1"/>
    <property type="molecule type" value="Genomic_DNA"/>
</dbReference>
<dbReference type="InterPro" id="IPR011029">
    <property type="entry name" value="DEATH-like_dom_sf"/>
</dbReference>
<dbReference type="Gene3D" id="1.10.533.10">
    <property type="entry name" value="Death Domain, Fas"/>
    <property type="match status" value="1"/>
</dbReference>
<dbReference type="InterPro" id="IPR001875">
    <property type="entry name" value="DED_dom"/>
</dbReference>